<evidence type="ECO:0000256" key="9">
    <source>
        <dbReference type="ARBA" id="ARBA00022989"/>
    </source>
</evidence>
<feature type="binding site" description="M2 metal binding site" evidence="13">
    <location>
        <position position="199"/>
    </location>
    <ligand>
        <name>Fe(2+)</name>
        <dbReference type="ChEBI" id="CHEBI:29033"/>
    </ligand>
</feature>
<evidence type="ECO:0000256" key="13">
    <source>
        <dbReference type="HAMAP-Rule" id="MF_00548"/>
    </source>
</evidence>
<keyword evidence="11 13" id="KW-0406">Ion transport</keyword>
<comment type="caution">
    <text evidence="14">The sequence shown here is derived from an EMBL/GenBank/DDBJ whole genome shotgun (WGS) entry which is preliminary data.</text>
</comment>
<feature type="binding site" description="M2 metal binding site" evidence="13">
    <location>
        <position position="231"/>
    </location>
    <ligand>
        <name>Fe(2+)</name>
        <dbReference type="ChEBI" id="CHEBI:29033"/>
    </ligand>
</feature>
<reference evidence="14 15" key="1">
    <citation type="submission" date="2010-04" db="EMBL/GenBank/DDBJ databases">
        <authorList>
            <person name="Weinstock G."/>
            <person name="Sodergren E."/>
            <person name="Clifton S."/>
            <person name="Fulton L."/>
            <person name="Fulton B."/>
            <person name="Courtney L."/>
            <person name="Fronick C."/>
            <person name="Harrison M."/>
            <person name="Strong C."/>
            <person name="Farmer C."/>
            <person name="Delahaunty K."/>
            <person name="Markovic C."/>
            <person name="Hall O."/>
            <person name="Minx P."/>
            <person name="Tomlinson C."/>
            <person name="Mitreva M."/>
            <person name="Hou S."/>
            <person name="Wollam A."/>
            <person name="Pepin K.H."/>
            <person name="Johnson M."/>
            <person name="Bhonagiri V."/>
            <person name="Zhang X."/>
            <person name="Suruliraj S."/>
            <person name="Warren W."/>
            <person name="Chinwalla A."/>
            <person name="Mardis E.R."/>
            <person name="Wilson R.K."/>
        </authorList>
    </citation>
    <scope>NUCLEOTIDE SEQUENCE [LARGE SCALE GENOMIC DNA]</scope>
    <source>
        <strain evidence="14 15">DSM 20306</strain>
    </source>
</reference>
<comment type="catalytic activity">
    <reaction evidence="13">
        <text>Zn(2+)(in) = Zn(2+)(out)</text>
        <dbReference type="Rhea" id="RHEA:29351"/>
        <dbReference type="ChEBI" id="CHEBI:29105"/>
    </reaction>
</comment>
<comment type="subcellular location">
    <subcellularLocation>
        <location evidence="1 13">Cell membrane</location>
        <topology evidence="1 13">Multi-pass membrane protein</topology>
    </subcellularLocation>
</comment>
<feature type="binding site" description="M1 metal binding site" evidence="13">
    <location>
        <position position="173"/>
    </location>
    <ligand>
        <name>Zn(2+)</name>
        <dbReference type="ChEBI" id="CHEBI:29105"/>
    </ligand>
</feature>
<evidence type="ECO:0000256" key="2">
    <source>
        <dbReference type="ARBA" id="ARBA00009703"/>
    </source>
</evidence>
<evidence type="ECO:0000256" key="3">
    <source>
        <dbReference type="ARBA" id="ARBA00022448"/>
    </source>
</evidence>
<feature type="transmembrane region" description="Helical" evidence="13">
    <location>
        <begin position="187"/>
        <end position="208"/>
    </location>
</feature>
<dbReference type="PANTHER" id="PTHR11040:SF205">
    <property type="entry name" value="ZINC TRANSPORTER ZUPT"/>
    <property type="match status" value="1"/>
</dbReference>
<feature type="transmembrane region" description="Helical" evidence="13">
    <location>
        <begin position="249"/>
        <end position="271"/>
    </location>
</feature>
<dbReference type="EMBL" id="ADNS01000027">
    <property type="protein sequence ID" value="EFG80582.1"/>
    <property type="molecule type" value="Genomic_DNA"/>
</dbReference>
<protein>
    <recommendedName>
        <fullName evidence="13">Zinc transporter ZupT</fullName>
    </recommendedName>
</protein>
<keyword evidence="5 13" id="KW-0812">Transmembrane</keyword>
<proteinExistence type="inferred from homology"/>
<feature type="binding site" description="M1 metal binding site" evidence="13">
    <location>
        <position position="202"/>
    </location>
    <ligand>
        <name>Zn(2+)</name>
        <dbReference type="ChEBI" id="CHEBI:29105"/>
    </ligand>
</feature>
<feature type="binding site" description="M2 metal binding site" evidence="13">
    <location>
        <position position="170"/>
    </location>
    <ligand>
        <name>Fe(2+)</name>
        <dbReference type="ChEBI" id="CHEBI:29033"/>
    </ligand>
</feature>
<evidence type="ECO:0000313" key="15">
    <source>
        <dbReference type="Proteomes" id="UP000006015"/>
    </source>
</evidence>
<dbReference type="Pfam" id="PF02535">
    <property type="entry name" value="Zip"/>
    <property type="match status" value="1"/>
</dbReference>
<keyword evidence="9 13" id="KW-1133">Transmembrane helix</keyword>
<evidence type="ECO:0000256" key="7">
    <source>
        <dbReference type="ARBA" id="ARBA00022833"/>
    </source>
</evidence>
<evidence type="ECO:0000256" key="6">
    <source>
        <dbReference type="ARBA" id="ARBA00022723"/>
    </source>
</evidence>
<dbReference type="NCBIfam" id="NF003243">
    <property type="entry name" value="PRK04201.1"/>
    <property type="match status" value="1"/>
</dbReference>
<dbReference type="Proteomes" id="UP000006015">
    <property type="component" value="Unassembled WGS sequence"/>
</dbReference>
<keyword evidence="7 13" id="KW-0862">Zinc</keyword>
<feature type="transmembrane region" description="Helical" evidence="13">
    <location>
        <begin position="220"/>
        <end position="243"/>
    </location>
</feature>
<evidence type="ECO:0000256" key="11">
    <source>
        <dbReference type="ARBA" id="ARBA00023065"/>
    </source>
</evidence>
<feature type="transmembrane region" description="Helical" evidence="13">
    <location>
        <begin position="111"/>
        <end position="130"/>
    </location>
</feature>
<dbReference type="PANTHER" id="PTHR11040">
    <property type="entry name" value="ZINC/IRON TRANSPORTER"/>
    <property type="match status" value="1"/>
</dbReference>
<sequence length="302" mass="31694">MFDPKVVCGQGIIWHEIDIRPEVVKRVNSATDIMTPMYEVSTILFAFGLTILAGLSTAIGGAIAVGRRNPGPGFLAASLGLSAGVMLYVSFMEILPEGTNELVEAFGSTQAGHWAAVGAFFAGIAIIGIIDRLVPESINPHEPGTVAQAERKNRLMKTGVFTAGALAIHNFPEGFATFLAGLEDMTIAIPVAVAIAIHNIPEGIAVAVPLRAATMSRPKAFWWATASGLAEPLGALVGFLVLMPFMGPATMGICFAMIAGIMVYISLDELLPAAVETGKHHHAIYGLIAGMAIMAVSLLLFL</sequence>
<comment type="function">
    <text evidence="13">Mediates zinc uptake. May also transport other divalent cations.</text>
</comment>
<dbReference type="InterPro" id="IPR023498">
    <property type="entry name" value="Zn_transptr_ZupT"/>
</dbReference>
<evidence type="ECO:0000256" key="10">
    <source>
        <dbReference type="ARBA" id="ARBA00023004"/>
    </source>
</evidence>
<feature type="binding site" description="M1 metal binding site" evidence="13">
    <location>
        <position position="198"/>
    </location>
    <ligand>
        <name>Zn(2+)</name>
        <dbReference type="ChEBI" id="CHEBI:29105"/>
    </ligand>
</feature>
<evidence type="ECO:0000256" key="12">
    <source>
        <dbReference type="ARBA" id="ARBA00023136"/>
    </source>
</evidence>
<keyword evidence="8 13" id="KW-0864">Zinc transport</keyword>
<keyword evidence="3 13" id="KW-0813">Transport</keyword>
<evidence type="ECO:0000256" key="5">
    <source>
        <dbReference type="ARBA" id="ARBA00022692"/>
    </source>
</evidence>
<evidence type="ECO:0000256" key="1">
    <source>
        <dbReference type="ARBA" id="ARBA00004651"/>
    </source>
</evidence>
<organism evidence="14 15">
    <name type="scientific">Corynebacterium ammoniagenes DSM 20306</name>
    <dbReference type="NCBI Taxonomy" id="649754"/>
    <lineage>
        <taxon>Bacteria</taxon>
        <taxon>Bacillati</taxon>
        <taxon>Actinomycetota</taxon>
        <taxon>Actinomycetes</taxon>
        <taxon>Mycobacteriales</taxon>
        <taxon>Corynebacteriaceae</taxon>
        <taxon>Corynebacterium</taxon>
    </lineage>
</organism>
<keyword evidence="6" id="KW-0479">Metal-binding</keyword>
<feature type="transmembrane region" description="Helical" evidence="13">
    <location>
        <begin position="73"/>
        <end position="91"/>
    </location>
</feature>
<dbReference type="HAMAP" id="MF_00548">
    <property type="entry name" value="ZupT"/>
    <property type="match status" value="1"/>
</dbReference>
<keyword evidence="10" id="KW-0408">Iron</keyword>
<keyword evidence="15" id="KW-1185">Reference proteome</keyword>
<feature type="binding site" description="M2 metal binding site" evidence="13">
    <location>
        <position position="173"/>
    </location>
    <ligand>
        <name>Fe(2+)</name>
        <dbReference type="ChEBI" id="CHEBI:29033"/>
    </ligand>
</feature>
<gene>
    <name evidence="13" type="primary">zupT</name>
    <name evidence="14" type="ORF">HMPREF0281_01946</name>
</gene>
<dbReference type="InterPro" id="IPR003689">
    <property type="entry name" value="ZIP"/>
</dbReference>
<comment type="similarity">
    <text evidence="2 13">Belongs to the ZIP transporter (TC 2.A.5) family. ZupT subfamily.</text>
</comment>
<accession>A0ABP2IAI9</accession>
<feature type="transmembrane region" description="Helical" evidence="13">
    <location>
        <begin position="43"/>
        <end position="66"/>
    </location>
</feature>
<feature type="binding site" description="M2 metal binding site" evidence="13">
    <location>
        <position position="202"/>
    </location>
    <ligand>
        <name>Fe(2+)</name>
        <dbReference type="ChEBI" id="CHEBI:29033"/>
    </ligand>
</feature>
<evidence type="ECO:0000313" key="14">
    <source>
        <dbReference type="EMBL" id="EFG80582.1"/>
    </source>
</evidence>
<name>A0ABP2IAI9_CORAM</name>
<keyword evidence="4 13" id="KW-1003">Cell membrane</keyword>
<evidence type="ECO:0000256" key="8">
    <source>
        <dbReference type="ARBA" id="ARBA00022906"/>
    </source>
</evidence>
<keyword evidence="12 13" id="KW-0472">Membrane</keyword>
<evidence type="ECO:0000256" key="4">
    <source>
        <dbReference type="ARBA" id="ARBA00022475"/>
    </source>
</evidence>
<feature type="transmembrane region" description="Helical" evidence="13">
    <location>
        <begin position="283"/>
        <end position="301"/>
    </location>
</feature>
<feature type="transmembrane region" description="Helical" evidence="13">
    <location>
        <begin position="160"/>
        <end position="181"/>
    </location>
</feature>